<organism evidence="1">
    <name type="scientific">Opuntia streptacantha</name>
    <name type="common">Prickly pear cactus</name>
    <name type="synonym">Opuntia cardona</name>
    <dbReference type="NCBI Taxonomy" id="393608"/>
    <lineage>
        <taxon>Eukaryota</taxon>
        <taxon>Viridiplantae</taxon>
        <taxon>Streptophyta</taxon>
        <taxon>Embryophyta</taxon>
        <taxon>Tracheophyta</taxon>
        <taxon>Spermatophyta</taxon>
        <taxon>Magnoliopsida</taxon>
        <taxon>eudicotyledons</taxon>
        <taxon>Gunneridae</taxon>
        <taxon>Pentapetalae</taxon>
        <taxon>Caryophyllales</taxon>
        <taxon>Cactineae</taxon>
        <taxon>Cactaceae</taxon>
        <taxon>Opuntioideae</taxon>
        <taxon>Opuntia</taxon>
    </lineage>
</organism>
<proteinExistence type="predicted"/>
<dbReference type="AlphaFoldDB" id="A0A7C9DSG7"/>
<dbReference type="EMBL" id="GISG01165466">
    <property type="protein sequence ID" value="MBA4650501.1"/>
    <property type="molecule type" value="Transcribed_RNA"/>
</dbReference>
<reference evidence="1" key="2">
    <citation type="submission" date="2020-07" db="EMBL/GenBank/DDBJ databases">
        <authorList>
            <person name="Vera ALvarez R."/>
            <person name="Arias-Moreno D.M."/>
            <person name="Jimenez-Jacinto V."/>
            <person name="Jimenez-Bremont J.F."/>
            <person name="Swaminathan K."/>
            <person name="Moose S.P."/>
            <person name="Guerrero-Gonzalez M.L."/>
            <person name="Marino-Ramirez L."/>
            <person name="Landsman D."/>
            <person name="Rodriguez-Kessler M."/>
            <person name="Delgado-Sanchez P."/>
        </authorList>
    </citation>
    <scope>NUCLEOTIDE SEQUENCE</scope>
    <source>
        <tissue evidence="1">Cladode</tissue>
    </source>
</reference>
<evidence type="ECO:0000313" key="1">
    <source>
        <dbReference type="EMBL" id="MBA4650501.1"/>
    </source>
</evidence>
<reference evidence="1" key="1">
    <citation type="journal article" date="2013" name="J. Plant Res.">
        <title>Effect of fungi and light on seed germination of three Opuntia species from semiarid lands of central Mexico.</title>
        <authorList>
            <person name="Delgado-Sanchez P."/>
            <person name="Jimenez-Bremont J.F."/>
            <person name="Guerrero-Gonzalez Mde L."/>
            <person name="Flores J."/>
        </authorList>
    </citation>
    <scope>NUCLEOTIDE SEQUENCE</scope>
    <source>
        <tissue evidence="1">Cladode</tissue>
    </source>
</reference>
<accession>A0A7C9DSG7</accession>
<name>A0A7C9DSG7_OPUST</name>
<protein>
    <submittedName>
        <fullName evidence="1">Uncharacterized protein</fullName>
    </submittedName>
</protein>
<sequence length="127" mass="13888">MCTDLQKVHQQLNYTNTAISTIATQLNHVANRVEATKAQIPASSGNVENYANSISKPFFKVESVSRKDQDDFTTAFSNTSLLKQISQQIKALDLQSPSTSCLDKTCAQIDKDTTASETEEAEDEPSA</sequence>